<evidence type="ECO:0000313" key="2">
    <source>
        <dbReference type="EMBL" id="MFK4448494.1"/>
    </source>
</evidence>
<comment type="caution">
    <text evidence="2">The sequence shown here is derived from an EMBL/GenBank/DDBJ whole genome shotgun (WGS) entry which is preliminary data.</text>
</comment>
<sequence length="349" mass="39181">MKVMNYYGFMNYDPSKIRSPRTNRGVRLSASHPGHGAPDRPSSWESSDTSVAGKARDTAELALLFKSFQEMMQAERSQRNNLFHCGHVSLRTRVRAREQMADVAKKFGVSLLAPKDHEIWRDIMVHQCLRSPRLDITALWNPNGRPVRHEFEHLRALTGQMVVALMKDPDLLAAFVSNMEDVLAKTWADLDTLQLLGEQEGAPSHQATSTAADPLAAARARGRQFAFTEYEHSDNLPLLDARTYAGRNERSINEARQRGELYALVPPGKTRGFRYPKWQFDAEPHRLIPVLSPFVQTQANCWVVHSFMLGKSGELQGQTPAQVILDPTQDVGPVISMASRQLTEEQGAL</sequence>
<evidence type="ECO:0000313" key="3">
    <source>
        <dbReference type="Proteomes" id="UP001620514"/>
    </source>
</evidence>
<protein>
    <submittedName>
        <fullName evidence="2">Uncharacterized protein</fullName>
    </submittedName>
</protein>
<accession>A0ABW8MXN3</accession>
<reference evidence="2 3" key="1">
    <citation type="submission" date="2024-11" db="EMBL/GenBank/DDBJ databases">
        <title>Using genomics to understand microbial adaptation to soil warming.</title>
        <authorList>
            <person name="Deangelis K.M. PhD."/>
        </authorList>
    </citation>
    <scope>NUCLEOTIDE SEQUENCE [LARGE SCALE GENOMIC DNA]</scope>
    <source>
        <strain evidence="2 3">GAS97</strain>
    </source>
</reference>
<proteinExistence type="predicted"/>
<organism evidence="2 3">
    <name type="scientific">Caballeronia udeis</name>
    <dbReference type="NCBI Taxonomy" id="1232866"/>
    <lineage>
        <taxon>Bacteria</taxon>
        <taxon>Pseudomonadati</taxon>
        <taxon>Pseudomonadota</taxon>
        <taxon>Betaproteobacteria</taxon>
        <taxon>Burkholderiales</taxon>
        <taxon>Burkholderiaceae</taxon>
        <taxon>Caballeronia</taxon>
    </lineage>
</organism>
<evidence type="ECO:0000256" key="1">
    <source>
        <dbReference type="SAM" id="MobiDB-lite"/>
    </source>
</evidence>
<keyword evidence="3" id="KW-1185">Reference proteome</keyword>
<feature type="region of interest" description="Disordered" evidence="1">
    <location>
        <begin position="18"/>
        <end position="51"/>
    </location>
</feature>
<dbReference type="RefSeq" id="WP_404614834.1">
    <property type="nucleotide sequence ID" value="NZ_JBIYDN010000052.1"/>
</dbReference>
<dbReference type="Proteomes" id="UP001620514">
    <property type="component" value="Unassembled WGS sequence"/>
</dbReference>
<gene>
    <name evidence="2" type="ORF">ABH943_008538</name>
</gene>
<name>A0ABW8MXN3_9BURK</name>
<dbReference type="EMBL" id="JBIYDN010000052">
    <property type="protein sequence ID" value="MFK4448494.1"/>
    <property type="molecule type" value="Genomic_DNA"/>
</dbReference>